<gene>
    <name evidence="7" type="ordered locus">REQ_10100</name>
</gene>
<dbReference type="InterPro" id="IPR003018">
    <property type="entry name" value="GAF"/>
</dbReference>
<dbReference type="InterPro" id="IPR029016">
    <property type="entry name" value="GAF-like_dom_sf"/>
</dbReference>
<dbReference type="SMART" id="SM01012">
    <property type="entry name" value="ANTAR"/>
    <property type="match status" value="1"/>
</dbReference>
<dbReference type="PIRSF" id="PIRSF036625">
    <property type="entry name" value="GAF_ANTAR"/>
    <property type="match status" value="1"/>
</dbReference>
<evidence type="ECO:0000256" key="4">
    <source>
        <dbReference type="ARBA" id="ARBA00023163"/>
    </source>
</evidence>
<dbReference type="KEGG" id="req:REQ_10100"/>
<keyword evidence="2" id="KW-0418">Kinase</keyword>
<accession>A0A3S5Y3L5</accession>
<dbReference type="Proteomes" id="UP001154400">
    <property type="component" value="Chromosome"/>
</dbReference>
<keyword evidence="3" id="KW-0805">Transcription regulation</keyword>
<keyword evidence="4" id="KW-0804">Transcription</keyword>
<evidence type="ECO:0000259" key="6">
    <source>
        <dbReference type="PROSITE" id="PS50921"/>
    </source>
</evidence>
<sequence length="289" mass="31169">MVHIDPLTDGRTPDDTRNRTNSSKADGTKAGTRPSAADVVAVAEQSDLSPTALASLLVSLGESITDEDDLANVLQRVTEVAHQVIDNADCTGVTVDFGGRTYTAAYTDGRTLRVDHEQYAAGEGPCLQASRTRETVLVDLDEATDRWPAFTESARAEGIRSFLAAPLFVDDHTLGALNLYGRGPSAFDEVDADVLELLTGTVSRAIGEFARFKSARDAADALQRALETRAPIEQAKGMLMALHRIDAHQAFQLLRKQSQTTNTRLRDVALNLVEQLSAPEDFAVDETAS</sequence>
<evidence type="ECO:0000313" key="8">
    <source>
        <dbReference type="Proteomes" id="UP000006892"/>
    </source>
</evidence>
<dbReference type="InterPro" id="IPR005561">
    <property type="entry name" value="ANTAR"/>
</dbReference>
<evidence type="ECO:0000256" key="5">
    <source>
        <dbReference type="SAM" id="MobiDB-lite"/>
    </source>
</evidence>
<evidence type="ECO:0000256" key="1">
    <source>
        <dbReference type="ARBA" id="ARBA00022679"/>
    </source>
</evidence>
<keyword evidence="1" id="KW-0808">Transferase</keyword>
<dbReference type="SMART" id="SM00065">
    <property type="entry name" value="GAF"/>
    <property type="match status" value="1"/>
</dbReference>
<evidence type="ECO:0000256" key="2">
    <source>
        <dbReference type="ARBA" id="ARBA00022777"/>
    </source>
</evidence>
<dbReference type="Gene3D" id="3.30.450.40">
    <property type="match status" value="1"/>
</dbReference>
<dbReference type="Pfam" id="PF03861">
    <property type="entry name" value="ANTAR"/>
    <property type="match status" value="1"/>
</dbReference>
<feature type="region of interest" description="Disordered" evidence="5">
    <location>
        <begin position="1"/>
        <end position="34"/>
    </location>
</feature>
<organism evidence="7">
    <name type="scientific">Rhodococcus hoagii (strain 103S)</name>
    <name type="common">Rhodococcus equi</name>
    <dbReference type="NCBI Taxonomy" id="685727"/>
    <lineage>
        <taxon>Bacteria</taxon>
        <taxon>Bacillati</taxon>
        <taxon>Actinomycetota</taxon>
        <taxon>Actinomycetes</taxon>
        <taxon>Mycobacteriales</taxon>
        <taxon>Nocardiaceae</taxon>
        <taxon>Prescottella</taxon>
    </lineage>
</organism>
<name>A0A3S5Y3L5_RHOH1</name>
<dbReference type="AlphaFoldDB" id="A0A3S5Y3L5"/>
<dbReference type="EMBL" id="FN563149">
    <property type="protein sequence ID" value="CBH47111.1"/>
    <property type="molecule type" value="Genomic_DNA"/>
</dbReference>
<dbReference type="InterPro" id="IPR036388">
    <property type="entry name" value="WH-like_DNA-bd_sf"/>
</dbReference>
<reference evidence="7" key="1">
    <citation type="journal article" date="2010" name="PLoS Genet.">
        <title>The genome of a pathogenic rhodococcus: cooptive virulence underpinned by key gene acquisitions.</title>
        <authorList>
            <person name="Letek M."/>
            <person name="Gonzalez P."/>
            <person name="Macarthur I."/>
            <person name="Rodriguez H."/>
            <person name="Freeman T.C."/>
            <person name="Valero-Rello A."/>
            <person name="Blanco M."/>
            <person name="Buckley T."/>
            <person name="Cherevach I."/>
            <person name="Fahey R."/>
            <person name="Hapeshi A."/>
            <person name="Holdstock J."/>
            <person name="Leadon D."/>
            <person name="Navas J."/>
            <person name="Ocampo A."/>
            <person name="Quail M.A."/>
            <person name="Sanders M."/>
            <person name="Scortti M.M."/>
            <person name="Prescott J.F."/>
            <person name="Fogarty U."/>
            <person name="Meijer W.G."/>
            <person name="Parkhill J."/>
            <person name="Bentley S.D."/>
            <person name="Vazquez-Boland J.A."/>
        </authorList>
    </citation>
    <scope>NUCLEOTIDE SEQUENCE [LARGE SCALE GENOMIC DNA]</scope>
    <source>
        <strain evidence="7 8">103S</strain>
    </source>
</reference>
<dbReference type="InterPro" id="IPR012074">
    <property type="entry name" value="GAF_ANTAR"/>
</dbReference>
<dbReference type="PROSITE" id="PS50921">
    <property type="entry name" value="ANTAR"/>
    <property type="match status" value="1"/>
</dbReference>
<dbReference type="Pfam" id="PF13185">
    <property type="entry name" value="GAF_2"/>
    <property type="match status" value="1"/>
</dbReference>
<feature type="domain" description="ANTAR" evidence="6">
    <location>
        <begin position="212"/>
        <end position="273"/>
    </location>
</feature>
<dbReference type="InterPro" id="IPR011006">
    <property type="entry name" value="CheY-like_superfamily"/>
</dbReference>
<dbReference type="GO" id="GO:0016301">
    <property type="term" value="F:kinase activity"/>
    <property type="evidence" value="ECO:0007669"/>
    <property type="project" value="UniProtKB-KW"/>
</dbReference>
<feature type="compositionally biased region" description="Basic and acidic residues" evidence="5">
    <location>
        <begin position="1"/>
        <end position="18"/>
    </location>
</feature>
<dbReference type="SUPFAM" id="SSF52172">
    <property type="entry name" value="CheY-like"/>
    <property type="match status" value="1"/>
</dbReference>
<dbReference type="SUPFAM" id="SSF55781">
    <property type="entry name" value="GAF domain-like"/>
    <property type="match status" value="1"/>
</dbReference>
<evidence type="ECO:0000313" key="7">
    <source>
        <dbReference type="EMBL" id="CBH47111.1"/>
    </source>
</evidence>
<dbReference type="RefSeq" id="WP_013415065.1">
    <property type="nucleotide sequence ID" value="NC_014659.1"/>
</dbReference>
<dbReference type="GO" id="GO:0003723">
    <property type="term" value="F:RNA binding"/>
    <property type="evidence" value="ECO:0007669"/>
    <property type="project" value="InterPro"/>
</dbReference>
<evidence type="ECO:0000256" key="3">
    <source>
        <dbReference type="ARBA" id="ARBA00023015"/>
    </source>
</evidence>
<proteinExistence type="predicted"/>
<protein>
    <submittedName>
        <fullName evidence="7">Two component system response regulator</fullName>
    </submittedName>
</protein>
<dbReference type="Gene3D" id="1.10.10.10">
    <property type="entry name" value="Winged helix-like DNA-binding domain superfamily/Winged helix DNA-binding domain"/>
    <property type="match status" value="1"/>
</dbReference>